<name>A0ABT9LPD9_STRGD</name>
<dbReference type="GeneID" id="91554881"/>
<evidence type="ECO:0000259" key="2">
    <source>
        <dbReference type="PROSITE" id="PS50112"/>
    </source>
</evidence>
<dbReference type="SUPFAM" id="SSF55874">
    <property type="entry name" value="ATPase domain of HSP90 chaperone/DNA topoisomerase II/histidine kinase"/>
    <property type="match status" value="1"/>
</dbReference>
<dbReference type="PROSITE" id="PS50113">
    <property type="entry name" value="PAC"/>
    <property type="match status" value="1"/>
</dbReference>
<dbReference type="RefSeq" id="WP_189415613.1">
    <property type="nucleotide sequence ID" value="NZ_BMSM01000005.1"/>
</dbReference>
<gene>
    <name evidence="4" type="ORF">J2S47_005901</name>
</gene>
<reference evidence="4 5" key="1">
    <citation type="submission" date="2023-07" db="EMBL/GenBank/DDBJ databases">
        <title>Sequencing the genomes of 1000 actinobacteria strains.</title>
        <authorList>
            <person name="Klenk H.-P."/>
        </authorList>
    </citation>
    <scope>NUCLEOTIDE SEQUENCE [LARGE SCALE GENOMIC DNA]</scope>
    <source>
        <strain evidence="4 5">DSM 40229</strain>
    </source>
</reference>
<dbReference type="PANTHER" id="PTHR43156">
    <property type="entry name" value="STAGE II SPORULATION PROTEIN E-RELATED"/>
    <property type="match status" value="1"/>
</dbReference>
<keyword evidence="1" id="KW-0378">Hydrolase</keyword>
<evidence type="ECO:0000259" key="3">
    <source>
        <dbReference type="PROSITE" id="PS50113"/>
    </source>
</evidence>
<feature type="domain" description="PAC" evidence="3">
    <location>
        <begin position="85"/>
        <end position="137"/>
    </location>
</feature>
<dbReference type="InterPro" id="IPR035965">
    <property type="entry name" value="PAS-like_dom_sf"/>
</dbReference>
<organism evidence="4 5">
    <name type="scientific">Streptomyces griseoviridis</name>
    <dbReference type="NCBI Taxonomy" id="45398"/>
    <lineage>
        <taxon>Bacteria</taxon>
        <taxon>Bacillati</taxon>
        <taxon>Actinomycetota</taxon>
        <taxon>Actinomycetes</taxon>
        <taxon>Kitasatosporales</taxon>
        <taxon>Streptomycetaceae</taxon>
        <taxon>Streptomyces</taxon>
    </lineage>
</organism>
<evidence type="ECO:0000313" key="5">
    <source>
        <dbReference type="Proteomes" id="UP001231675"/>
    </source>
</evidence>
<dbReference type="InterPro" id="IPR052016">
    <property type="entry name" value="Bact_Sigma-Reg"/>
</dbReference>
<sequence length="501" mass="53099">MSAGAVQADTHGERLFRKLVESSQDAILIKTLDGEITFWNTAAQRLYGYAPEEALGRHIGMLVPPGLKDEEAELLERVGRGERIEHYETQRTACDGRVLDVDVTLWPIRADDGSVAGACSVARDITDRKRAEAELAGLIAQQRHIALALHLMGTSEPVPGVPAASRYLPSLLGQGVGGDWLDVIDLGAGRVGVFVGDVMGRGLDAAVVMGQMRSAARALALAGLEPGELMRSLDVFTHTLPEQFVTCVYLEADLGVGEVTACSAGHLPVLLVGPDATVAPLPVPISVPLGVAGTAHRQVRLPLPAGSTLVLYTDGLVETAASDLDEQLALLSATLGASFAAGADLETAADRVLEALLPDSTTCADDVTLLLIGFPAGPLDTAETELAAEPRSVPAGREFVGRHLDRWRLSAQADTALLLASELLTNAVHHARGPLTLRVRRGARELGVEVTGHGTPRPRPRPTDPHEECGRGLLLVETLAARWGVRPHPSGRTVWCTLRTE</sequence>
<dbReference type="InterPro" id="IPR013656">
    <property type="entry name" value="PAS_4"/>
</dbReference>
<dbReference type="SUPFAM" id="SSF55785">
    <property type="entry name" value="PYP-like sensor domain (PAS domain)"/>
    <property type="match status" value="1"/>
</dbReference>
<dbReference type="InterPro" id="IPR001932">
    <property type="entry name" value="PPM-type_phosphatase-like_dom"/>
</dbReference>
<dbReference type="Pfam" id="PF08448">
    <property type="entry name" value="PAS_4"/>
    <property type="match status" value="1"/>
</dbReference>
<protein>
    <submittedName>
        <fullName evidence="4">PAS domain S-box-containing protein</fullName>
    </submittedName>
</protein>
<dbReference type="NCBIfam" id="TIGR00229">
    <property type="entry name" value="sensory_box"/>
    <property type="match status" value="1"/>
</dbReference>
<dbReference type="PANTHER" id="PTHR43156:SF2">
    <property type="entry name" value="STAGE II SPORULATION PROTEIN E"/>
    <property type="match status" value="1"/>
</dbReference>
<evidence type="ECO:0000256" key="1">
    <source>
        <dbReference type="ARBA" id="ARBA00022801"/>
    </source>
</evidence>
<dbReference type="SUPFAM" id="SSF81606">
    <property type="entry name" value="PP2C-like"/>
    <property type="match status" value="1"/>
</dbReference>
<comment type="caution">
    <text evidence="4">The sequence shown here is derived from an EMBL/GenBank/DDBJ whole genome shotgun (WGS) entry which is preliminary data.</text>
</comment>
<keyword evidence="5" id="KW-1185">Reference proteome</keyword>
<dbReference type="Gene3D" id="3.30.450.20">
    <property type="entry name" value="PAS domain"/>
    <property type="match status" value="1"/>
</dbReference>
<dbReference type="InterPro" id="IPR000700">
    <property type="entry name" value="PAS-assoc_C"/>
</dbReference>
<dbReference type="EMBL" id="JAURUD010000001">
    <property type="protein sequence ID" value="MDP9685399.1"/>
    <property type="molecule type" value="Genomic_DNA"/>
</dbReference>
<dbReference type="SMART" id="SM00331">
    <property type="entry name" value="PP2C_SIG"/>
    <property type="match status" value="1"/>
</dbReference>
<dbReference type="CDD" id="cd16936">
    <property type="entry name" value="HATPase_RsbW-like"/>
    <property type="match status" value="1"/>
</dbReference>
<dbReference type="CDD" id="cd00130">
    <property type="entry name" value="PAS"/>
    <property type="match status" value="1"/>
</dbReference>
<dbReference type="InterPro" id="IPR036457">
    <property type="entry name" value="PPM-type-like_dom_sf"/>
</dbReference>
<dbReference type="Pfam" id="PF13581">
    <property type="entry name" value="HATPase_c_2"/>
    <property type="match status" value="1"/>
</dbReference>
<dbReference type="Pfam" id="PF07228">
    <property type="entry name" value="SpoIIE"/>
    <property type="match status" value="1"/>
</dbReference>
<dbReference type="Proteomes" id="UP001231675">
    <property type="component" value="Unassembled WGS sequence"/>
</dbReference>
<dbReference type="InterPro" id="IPR000014">
    <property type="entry name" value="PAS"/>
</dbReference>
<proteinExistence type="predicted"/>
<dbReference type="InterPro" id="IPR003594">
    <property type="entry name" value="HATPase_dom"/>
</dbReference>
<evidence type="ECO:0000313" key="4">
    <source>
        <dbReference type="EMBL" id="MDP9685399.1"/>
    </source>
</evidence>
<dbReference type="Gene3D" id="3.30.565.10">
    <property type="entry name" value="Histidine kinase-like ATPase, C-terminal domain"/>
    <property type="match status" value="1"/>
</dbReference>
<dbReference type="InterPro" id="IPR036890">
    <property type="entry name" value="HATPase_C_sf"/>
</dbReference>
<dbReference type="Gene3D" id="3.60.40.10">
    <property type="entry name" value="PPM-type phosphatase domain"/>
    <property type="match status" value="1"/>
</dbReference>
<feature type="domain" description="PAS" evidence="2">
    <location>
        <begin position="12"/>
        <end position="82"/>
    </location>
</feature>
<dbReference type="PROSITE" id="PS50112">
    <property type="entry name" value="PAS"/>
    <property type="match status" value="1"/>
</dbReference>
<dbReference type="SMART" id="SM00091">
    <property type="entry name" value="PAS"/>
    <property type="match status" value="1"/>
</dbReference>
<accession>A0ABT9LPD9</accession>